<feature type="transmembrane region" description="Helical" evidence="5">
    <location>
        <begin position="240"/>
        <end position="262"/>
    </location>
</feature>
<feature type="transmembrane region" description="Helical" evidence="5">
    <location>
        <begin position="179"/>
        <end position="204"/>
    </location>
</feature>
<dbReference type="RefSeq" id="WP_307278534.1">
    <property type="nucleotide sequence ID" value="NZ_JAUSVX010000011.1"/>
</dbReference>
<feature type="transmembrane region" description="Helical" evidence="5">
    <location>
        <begin position="121"/>
        <end position="141"/>
    </location>
</feature>
<sequence length="483" mass="50457">MSAEAGAVARESVLQADGDPRRWFALPVLLTGAFLPVLDFNVVNLALPAIRQTLSATSSDLQFVISAYAATYAVFLITGGRLGDWLGRKRMFMLGVAGFTIASVLCGTAWSPAILIAGRSLQGLTATVMAPQVLASIRVLFPASEQGKALGLYGATFGFANIAGQIFGGVLVSSHPFGFTWQAIFLVNVPIGLAAFIGSLLFLGDSRADHAHKLDIGGVALLSATLGLLVYPLVEGWEMGWPFWLVAMLVASPVALAAFIRFEKRLMDRGGSPLVDLSLFRERGFAIGVAMALVFYMHAAFYLMFSVYLQGGLHLTPLDAGLRTLPFGIGYFMASFAAAGVMRRLGPRALTLGFIGQVLGFSVVIFAVAGALQGWLEIGLSVAGLGFGILTPSVIKAVISGVDQRHAGLASGIVISTFQIGAALGVAIVGGVFFSILGAGQDLAAYADAFAIALGCNVALLALGGVLSLWLPDDKRAAARRPG</sequence>
<evidence type="ECO:0000313" key="8">
    <source>
        <dbReference type="Proteomes" id="UP001242480"/>
    </source>
</evidence>
<evidence type="ECO:0000256" key="4">
    <source>
        <dbReference type="ARBA" id="ARBA00023136"/>
    </source>
</evidence>
<feature type="transmembrane region" description="Helical" evidence="5">
    <location>
        <begin position="23"/>
        <end position="43"/>
    </location>
</feature>
<feature type="transmembrane region" description="Helical" evidence="5">
    <location>
        <begin position="378"/>
        <end position="399"/>
    </location>
</feature>
<gene>
    <name evidence="7" type="ORF">QO011_005191</name>
</gene>
<dbReference type="Gene3D" id="1.20.1720.10">
    <property type="entry name" value="Multidrug resistance protein D"/>
    <property type="match status" value="1"/>
</dbReference>
<dbReference type="SUPFAM" id="SSF103473">
    <property type="entry name" value="MFS general substrate transporter"/>
    <property type="match status" value="1"/>
</dbReference>
<organism evidence="7 8">
    <name type="scientific">Labrys wisconsinensis</name>
    <dbReference type="NCBI Taxonomy" id="425677"/>
    <lineage>
        <taxon>Bacteria</taxon>
        <taxon>Pseudomonadati</taxon>
        <taxon>Pseudomonadota</taxon>
        <taxon>Alphaproteobacteria</taxon>
        <taxon>Hyphomicrobiales</taxon>
        <taxon>Xanthobacteraceae</taxon>
        <taxon>Labrys</taxon>
    </lineage>
</organism>
<name>A0ABU0JD14_9HYPH</name>
<evidence type="ECO:0000256" key="5">
    <source>
        <dbReference type="SAM" id="Phobius"/>
    </source>
</evidence>
<keyword evidence="4 5" id="KW-0472">Membrane</keyword>
<evidence type="ECO:0000256" key="2">
    <source>
        <dbReference type="ARBA" id="ARBA00022692"/>
    </source>
</evidence>
<accession>A0ABU0JD14</accession>
<dbReference type="InterPro" id="IPR011701">
    <property type="entry name" value="MFS"/>
</dbReference>
<dbReference type="PANTHER" id="PTHR42718:SF39">
    <property type="entry name" value="ACTINORHODIN TRANSPORTER-RELATED"/>
    <property type="match status" value="1"/>
</dbReference>
<reference evidence="7 8" key="1">
    <citation type="submission" date="2023-07" db="EMBL/GenBank/DDBJ databases">
        <title>Genomic Encyclopedia of Type Strains, Phase IV (KMG-IV): sequencing the most valuable type-strain genomes for metagenomic binning, comparative biology and taxonomic classification.</title>
        <authorList>
            <person name="Goeker M."/>
        </authorList>
    </citation>
    <scope>NUCLEOTIDE SEQUENCE [LARGE SCALE GENOMIC DNA]</scope>
    <source>
        <strain evidence="7 8">DSM 19619</strain>
    </source>
</reference>
<comment type="subcellular location">
    <subcellularLocation>
        <location evidence="1">Membrane</location>
        <topology evidence="1">Multi-pass membrane protein</topology>
    </subcellularLocation>
</comment>
<dbReference type="Gene3D" id="1.20.1250.20">
    <property type="entry name" value="MFS general substrate transporter like domains"/>
    <property type="match status" value="1"/>
</dbReference>
<dbReference type="PRINTS" id="PR01036">
    <property type="entry name" value="TCRTETB"/>
</dbReference>
<feature type="transmembrane region" description="Helical" evidence="5">
    <location>
        <begin position="92"/>
        <end position="115"/>
    </location>
</feature>
<feature type="transmembrane region" description="Helical" evidence="5">
    <location>
        <begin position="216"/>
        <end position="234"/>
    </location>
</feature>
<dbReference type="EMBL" id="JAUSVX010000011">
    <property type="protein sequence ID" value="MDQ0472162.1"/>
    <property type="molecule type" value="Genomic_DNA"/>
</dbReference>
<feature type="transmembrane region" description="Helical" evidence="5">
    <location>
        <begin position="411"/>
        <end position="437"/>
    </location>
</feature>
<dbReference type="PROSITE" id="PS50850">
    <property type="entry name" value="MFS"/>
    <property type="match status" value="1"/>
</dbReference>
<dbReference type="Proteomes" id="UP001242480">
    <property type="component" value="Unassembled WGS sequence"/>
</dbReference>
<protein>
    <submittedName>
        <fullName evidence="7">EmrB/QacA subfamily drug resistance transporter</fullName>
    </submittedName>
</protein>
<feature type="transmembrane region" description="Helical" evidence="5">
    <location>
        <begin position="150"/>
        <end position="173"/>
    </location>
</feature>
<evidence type="ECO:0000256" key="3">
    <source>
        <dbReference type="ARBA" id="ARBA00022989"/>
    </source>
</evidence>
<dbReference type="InterPro" id="IPR020846">
    <property type="entry name" value="MFS_dom"/>
</dbReference>
<feature type="transmembrane region" description="Helical" evidence="5">
    <location>
        <begin position="63"/>
        <end position="80"/>
    </location>
</feature>
<evidence type="ECO:0000256" key="1">
    <source>
        <dbReference type="ARBA" id="ARBA00004141"/>
    </source>
</evidence>
<proteinExistence type="predicted"/>
<feature type="transmembrane region" description="Helical" evidence="5">
    <location>
        <begin position="283"/>
        <end position="305"/>
    </location>
</feature>
<feature type="domain" description="Major facilitator superfamily (MFS) profile" evidence="6">
    <location>
        <begin position="25"/>
        <end position="476"/>
    </location>
</feature>
<dbReference type="InterPro" id="IPR036259">
    <property type="entry name" value="MFS_trans_sf"/>
</dbReference>
<evidence type="ECO:0000259" key="6">
    <source>
        <dbReference type="PROSITE" id="PS50850"/>
    </source>
</evidence>
<evidence type="ECO:0000313" key="7">
    <source>
        <dbReference type="EMBL" id="MDQ0472162.1"/>
    </source>
</evidence>
<keyword evidence="8" id="KW-1185">Reference proteome</keyword>
<dbReference type="PANTHER" id="PTHR42718">
    <property type="entry name" value="MAJOR FACILITATOR SUPERFAMILY MULTIDRUG TRANSPORTER MFSC"/>
    <property type="match status" value="1"/>
</dbReference>
<comment type="caution">
    <text evidence="7">The sequence shown here is derived from an EMBL/GenBank/DDBJ whole genome shotgun (WGS) entry which is preliminary data.</text>
</comment>
<keyword evidence="3 5" id="KW-1133">Transmembrane helix</keyword>
<dbReference type="CDD" id="cd17321">
    <property type="entry name" value="MFS_MMR_MDR_like"/>
    <property type="match status" value="1"/>
</dbReference>
<feature type="transmembrane region" description="Helical" evidence="5">
    <location>
        <begin position="325"/>
        <end position="342"/>
    </location>
</feature>
<feature type="transmembrane region" description="Helical" evidence="5">
    <location>
        <begin position="349"/>
        <end position="372"/>
    </location>
</feature>
<feature type="transmembrane region" description="Helical" evidence="5">
    <location>
        <begin position="449"/>
        <end position="471"/>
    </location>
</feature>
<dbReference type="Pfam" id="PF07690">
    <property type="entry name" value="MFS_1"/>
    <property type="match status" value="1"/>
</dbReference>
<keyword evidence="2 5" id="KW-0812">Transmembrane</keyword>